<sequence>MMNHRKPRRDHAYYVSCIDTCHILASSCSITTDELVGIVKPVLEGIQYLRGLGRALATLGPETILLTRSGDVKIMGVKNSCEIRELEMNPATMKLCALADVVTKLMLKNRTYEWEMEIQNLPSQLENISVEEILQNEMFTRGSYEGELKLLVSVANKTAYHALWLNAYQFEKGLAILLFEPKCSVQLQLGSMGTYTLQQGLLLSASTSHCAFQGREVEIVCGLYVSSTIN</sequence>
<protein>
    <submittedName>
        <fullName evidence="1">Uncharacterized protein</fullName>
    </submittedName>
</protein>
<gene>
    <name evidence="1" type="ORF">EN45_063030</name>
</gene>
<dbReference type="EMBL" id="CM002799">
    <property type="protein sequence ID" value="KZN87742.1"/>
    <property type="molecule type" value="Genomic_DNA"/>
</dbReference>
<proteinExistence type="predicted"/>
<evidence type="ECO:0000313" key="1">
    <source>
        <dbReference type="EMBL" id="KZN87742.1"/>
    </source>
</evidence>
<name>A0A167T060_PENCH</name>
<dbReference type="AlphaFoldDB" id="A0A167T060"/>
<reference evidence="1" key="1">
    <citation type="journal article" date="2014" name="Genome Announc.">
        <title>Complete sequencing and chromosome-scale genome assembly of the industrial progenitor strain P2niaD18 from the penicillin producer Penicillium chrysogenum.</title>
        <authorList>
            <person name="Specht T."/>
            <person name="Dahlmann T.A."/>
            <person name="Zadra I."/>
            <person name="Kurnsteiner H."/>
            <person name="Kuck U."/>
        </authorList>
    </citation>
    <scope>NUCLEOTIDE SEQUENCE [LARGE SCALE GENOMIC DNA]</scope>
    <source>
        <strain evidence="1">P2niaD18</strain>
    </source>
</reference>
<dbReference type="Proteomes" id="UP000076449">
    <property type="component" value="Chromosome II"/>
</dbReference>
<accession>A0A167T060</accession>
<organism evidence="1">
    <name type="scientific">Penicillium chrysogenum</name>
    <name type="common">Penicillium notatum</name>
    <dbReference type="NCBI Taxonomy" id="5076"/>
    <lineage>
        <taxon>Eukaryota</taxon>
        <taxon>Fungi</taxon>
        <taxon>Dikarya</taxon>
        <taxon>Ascomycota</taxon>
        <taxon>Pezizomycotina</taxon>
        <taxon>Eurotiomycetes</taxon>
        <taxon>Eurotiomycetidae</taxon>
        <taxon>Eurotiales</taxon>
        <taxon>Aspergillaceae</taxon>
        <taxon>Penicillium</taxon>
        <taxon>Penicillium chrysogenum species complex</taxon>
    </lineage>
</organism>